<keyword evidence="3" id="KW-0813">Transport</keyword>
<dbReference type="GO" id="GO:0005524">
    <property type="term" value="F:ATP binding"/>
    <property type="evidence" value="ECO:0007669"/>
    <property type="project" value="UniProtKB-KW"/>
</dbReference>
<feature type="domain" description="ABC transporter" evidence="11">
    <location>
        <begin position="5"/>
        <end position="243"/>
    </location>
</feature>
<evidence type="ECO:0000256" key="10">
    <source>
        <dbReference type="ARBA" id="ARBA00025157"/>
    </source>
</evidence>
<evidence type="ECO:0000256" key="3">
    <source>
        <dbReference type="ARBA" id="ARBA00022448"/>
    </source>
</evidence>
<keyword evidence="7" id="KW-0067">ATP-binding</keyword>
<dbReference type="Pfam" id="PF00005">
    <property type="entry name" value="ABC_tran"/>
    <property type="match status" value="2"/>
</dbReference>
<sequence length="550" mass="61105">MVALVETRHLNFEYALSDHKSLSDVTLSVEAGAFIVIAGPSGSGKTTLLRQLKPELQPVGKRTGEILFNGHPINELGTVVSAQSIGMVFQSPDDQLVMDNVIQELAFSLENVGMSSGDIQRRIAELASFLGLQDLLYEDVTNLSGGQKQLVNLASVLILRPKLLLLDEPTAQLDPIATKSFMSLLQRIHEELGITIVMTEHVLDDVLPLADQLWFIRAGEITDTNTVSDTLGHLWQQPDARLFVPDVPYVFLNNQLTQTSGLPLTVVAGRRELREGKAKFKRPVIATAKEPVRRNWAVNLTHVAFEYDRNGNYVLDDLNLKVPENDWLAIIGKNGTGKTTLLKVMMGLLTPRRGTAKLLGKRVNSWHQQSLYQQVSFLSQTPSDYFSYDTVMAEFVARAEQLGLTDPKQAAQEMLTRLDLVSLANQNPHDASGGEQQLIALGILLLSAPSVLLLDEPTKGLDPVRRQRLGKILKRLQQERGVTIVMVSHDMAFSARFADHCTLLFDGQIVSQAEPHQFFAENFFYTTATNRLMRDLVPNLITREEVAVVE</sequence>
<evidence type="ECO:0000256" key="7">
    <source>
        <dbReference type="ARBA" id="ARBA00022840"/>
    </source>
</evidence>
<keyword evidence="4" id="KW-1003">Cell membrane</keyword>
<dbReference type="RefSeq" id="WP_191981747.1">
    <property type="nucleotide sequence ID" value="NZ_AZEE01000027.1"/>
</dbReference>
<reference evidence="12 13" key="1">
    <citation type="journal article" date="2015" name="Genome Announc.">
        <title>Expanding the biotechnology potential of lactobacilli through comparative genomics of 213 strains and associated genera.</title>
        <authorList>
            <person name="Sun Z."/>
            <person name="Harris H.M."/>
            <person name="McCann A."/>
            <person name="Guo C."/>
            <person name="Argimon S."/>
            <person name="Zhang W."/>
            <person name="Yang X."/>
            <person name="Jeffery I.B."/>
            <person name="Cooney J.C."/>
            <person name="Kagawa T.F."/>
            <person name="Liu W."/>
            <person name="Song Y."/>
            <person name="Salvetti E."/>
            <person name="Wrobel A."/>
            <person name="Rasinkangas P."/>
            <person name="Parkhill J."/>
            <person name="Rea M.C."/>
            <person name="O'Sullivan O."/>
            <person name="Ritari J."/>
            <person name="Douillard F.P."/>
            <person name="Paul Ross R."/>
            <person name="Yang R."/>
            <person name="Briner A.E."/>
            <person name="Felis G.E."/>
            <person name="de Vos W.M."/>
            <person name="Barrangou R."/>
            <person name="Klaenhammer T.R."/>
            <person name="Caufield P.W."/>
            <person name="Cui Y."/>
            <person name="Zhang H."/>
            <person name="O'Toole P.W."/>
        </authorList>
    </citation>
    <scope>NUCLEOTIDE SEQUENCE [LARGE SCALE GENOMIC DNA]</scope>
    <source>
        <strain evidence="12 13">DSM 19909</strain>
    </source>
</reference>
<evidence type="ECO:0000256" key="5">
    <source>
        <dbReference type="ARBA" id="ARBA00022737"/>
    </source>
</evidence>
<evidence type="ECO:0000313" key="13">
    <source>
        <dbReference type="Proteomes" id="UP000051160"/>
    </source>
</evidence>
<comment type="similarity">
    <text evidence="2">Belongs to the ABC transporter superfamily.</text>
</comment>
<dbReference type="Gene3D" id="3.40.50.300">
    <property type="entry name" value="P-loop containing nucleotide triphosphate hydrolases"/>
    <property type="match status" value="2"/>
</dbReference>
<organism evidence="12 13">
    <name type="scientific">Secundilactobacillus odoratitofui DSM 19909 = JCM 15043</name>
    <dbReference type="NCBI Taxonomy" id="1423776"/>
    <lineage>
        <taxon>Bacteria</taxon>
        <taxon>Bacillati</taxon>
        <taxon>Bacillota</taxon>
        <taxon>Bacilli</taxon>
        <taxon>Lactobacillales</taxon>
        <taxon>Lactobacillaceae</taxon>
        <taxon>Secundilactobacillus</taxon>
    </lineage>
</organism>
<evidence type="ECO:0000256" key="2">
    <source>
        <dbReference type="ARBA" id="ARBA00005417"/>
    </source>
</evidence>
<dbReference type="InterPro" id="IPR015856">
    <property type="entry name" value="ABC_transpr_CbiO/EcfA_su"/>
</dbReference>
<keyword evidence="6" id="KW-0547">Nucleotide-binding</keyword>
<keyword evidence="13" id="KW-1185">Reference proteome</keyword>
<dbReference type="PROSITE" id="PS00211">
    <property type="entry name" value="ABC_TRANSPORTER_1"/>
    <property type="match status" value="1"/>
</dbReference>
<name>A0A0R1M3Z3_9LACO</name>
<evidence type="ECO:0000256" key="8">
    <source>
        <dbReference type="ARBA" id="ARBA00022967"/>
    </source>
</evidence>
<evidence type="ECO:0000256" key="1">
    <source>
        <dbReference type="ARBA" id="ARBA00004202"/>
    </source>
</evidence>
<proteinExistence type="inferred from homology"/>
<comment type="function">
    <text evidence="10">Probably part of an ABC transporter complex. Responsible for energy coupling to the transport system.</text>
</comment>
<dbReference type="PANTHER" id="PTHR43553">
    <property type="entry name" value="HEAVY METAL TRANSPORTER"/>
    <property type="match status" value="1"/>
</dbReference>
<dbReference type="CDD" id="cd03225">
    <property type="entry name" value="ABC_cobalt_CbiO_domain1"/>
    <property type="match status" value="2"/>
</dbReference>
<dbReference type="PROSITE" id="PS50893">
    <property type="entry name" value="ABC_TRANSPORTER_2"/>
    <property type="match status" value="2"/>
</dbReference>
<feature type="domain" description="ABC transporter" evidence="11">
    <location>
        <begin position="298"/>
        <end position="531"/>
    </location>
</feature>
<protein>
    <recommendedName>
        <fullName evidence="11">ABC transporter domain-containing protein</fullName>
    </recommendedName>
</protein>
<evidence type="ECO:0000256" key="4">
    <source>
        <dbReference type="ARBA" id="ARBA00022475"/>
    </source>
</evidence>
<dbReference type="InterPro" id="IPR003593">
    <property type="entry name" value="AAA+_ATPase"/>
</dbReference>
<dbReference type="InterPro" id="IPR017871">
    <property type="entry name" value="ABC_transporter-like_CS"/>
</dbReference>
<dbReference type="SUPFAM" id="SSF52540">
    <property type="entry name" value="P-loop containing nucleoside triphosphate hydrolases"/>
    <property type="match status" value="2"/>
</dbReference>
<dbReference type="NCBIfam" id="NF010167">
    <property type="entry name" value="PRK13648.1"/>
    <property type="match status" value="2"/>
</dbReference>
<dbReference type="InterPro" id="IPR050095">
    <property type="entry name" value="ECF_ABC_transporter_ATP-bd"/>
</dbReference>
<gene>
    <name evidence="12" type="ORF">FD04_GL000315</name>
</gene>
<evidence type="ECO:0000256" key="9">
    <source>
        <dbReference type="ARBA" id="ARBA00023136"/>
    </source>
</evidence>
<dbReference type="Proteomes" id="UP000051160">
    <property type="component" value="Unassembled WGS sequence"/>
</dbReference>
<dbReference type="GO" id="GO:0042626">
    <property type="term" value="F:ATPase-coupled transmembrane transporter activity"/>
    <property type="evidence" value="ECO:0007669"/>
    <property type="project" value="TreeGrafter"/>
</dbReference>
<evidence type="ECO:0000259" key="11">
    <source>
        <dbReference type="PROSITE" id="PS50893"/>
    </source>
</evidence>
<comment type="caution">
    <text evidence="12">The sequence shown here is derived from an EMBL/GenBank/DDBJ whole genome shotgun (WGS) entry which is preliminary data.</text>
</comment>
<dbReference type="InterPro" id="IPR027417">
    <property type="entry name" value="P-loop_NTPase"/>
</dbReference>
<dbReference type="EMBL" id="AZEE01000027">
    <property type="protein sequence ID" value="KRK98583.1"/>
    <property type="molecule type" value="Genomic_DNA"/>
</dbReference>
<dbReference type="AlphaFoldDB" id="A0A0R1M3Z3"/>
<keyword evidence="5" id="KW-0677">Repeat</keyword>
<dbReference type="InterPro" id="IPR003439">
    <property type="entry name" value="ABC_transporter-like_ATP-bd"/>
</dbReference>
<dbReference type="GO" id="GO:0016887">
    <property type="term" value="F:ATP hydrolysis activity"/>
    <property type="evidence" value="ECO:0007669"/>
    <property type="project" value="InterPro"/>
</dbReference>
<dbReference type="SMART" id="SM00382">
    <property type="entry name" value="AAA"/>
    <property type="match status" value="2"/>
</dbReference>
<comment type="subcellular location">
    <subcellularLocation>
        <location evidence="1">Cell membrane</location>
        <topology evidence="1">Peripheral membrane protein</topology>
    </subcellularLocation>
</comment>
<dbReference type="PANTHER" id="PTHR43553:SF23">
    <property type="entry name" value="ABC TRANSPORTER ATP-BINDING COMPONENT"/>
    <property type="match status" value="1"/>
</dbReference>
<accession>A0A0R1M3Z3</accession>
<evidence type="ECO:0000256" key="6">
    <source>
        <dbReference type="ARBA" id="ARBA00022741"/>
    </source>
</evidence>
<dbReference type="PATRIC" id="fig|1423776.4.peg.316"/>
<dbReference type="GO" id="GO:0043190">
    <property type="term" value="C:ATP-binding cassette (ABC) transporter complex"/>
    <property type="evidence" value="ECO:0007669"/>
    <property type="project" value="TreeGrafter"/>
</dbReference>
<keyword evidence="8" id="KW-1278">Translocase</keyword>
<evidence type="ECO:0000313" key="12">
    <source>
        <dbReference type="EMBL" id="KRK98583.1"/>
    </source>
</evidence>
<keyword evidence="9" id="KW-0472">Membrane</keyword>
<dbReference type="STRING" id="1423776.FD04_GL000315"/>